<dbReference type="InterPro" id="IPR032675">
    <property type="entry name" value="LRR_dom_sf"/>
</dbReference>
<evidence type="ECO:0000313" key="1">
    <source>
        <dbReference type="EMBL" id="JAP90607.1"/>
    </source>
</evidence>
<feature type="non-terminal residue" evidence="1">
    <location>
        <position position="179"/>
    </location>
</feature>
<dbReference type="EMBL" id="GDID01005999">
    <property type="protein sequence ID" value="JAP90607.1"/>
    <property type="molecule type" value="Transcribed_RNA"/>
</dbReference>
<protein>
    <submittedName>
        <fullName evidence="1">Leucine rich repeats-containing protein</fullName>
    </submittedName>
</protein>
<gene>
    <name evidence="1" type="ORF">TPC1_20094</name>
</gene>
<dbReference type="AlphaFoldDB" id="A0A146K1I6"/>
<name>A0A146K1I6_9EUKA</name>
<reference evidence="1" key="1">
    <citation type="submission" date="2015-07" db="EMBL/GenBank/DDBJ databases">
        <title>Adaptation to a free-living lifestyle via gene acquisitions in the diplomonad Trepomonas sp. PC1.</title>
        <authorList>
            <person name="Xu F."/>
            <person name="Jerlstrom-Hultqvist J."/>
            <person name="Kolisko M."/>
            <person name="Simpson A.G.B."/>
            <person name="Roger A.J."/>
            <person name="Svard S.G."/>
            <person name="Andersson J.O."/>
        </authorList>
    </citation>
    <scope>NUCLEOTIDE SEQUENCE</scope>
    <source>
        <strain evidence="1">PC1</strain>
    </source>
</reference>
<sequence length="179" mass="20870">RNISDCQIDVIIKYDQDIDEIVAPNLASLKKFEQAWKFDFVKKLCVPNIISFGESPFHQVKILLLNSIKQLEGNEFNCCDNLTHIELKNASGLLYNSFNFCYSLQTVIIPKIQEIRFSFQNCAELSYIEADSLIKMQRIYEKQLRKLRIYAPRLQKEENLSEVNAELSIDKISVKTRKD</sequence>
<accession>A0A146K1I6</accession>
<proteinExistence type="predicted"/>
<organism evidence="1">
    <name type="scientific">Trepomonas sp. PC1</name>
    <dbReference type="NCBI Taxonomy" id="1076344"/>
    <lineage>
        <taxon>Eukaryota</taxon>
        <taxon>Metamonada</taxon>
        <taxon>Diplomonadida</taxon>
        <taxon>Hexamitidae</taxon>
        <taxon>Hexamitinae</taxon>
        <taxon>Trepomonas</taxon>
    </lineage>
</organism>
<dbReference type="Gene3D" id="3.80.10.10">
    <property type="entry name" value="Ribonuclease Inhibitor"/>
    <property type="match status" value="1"/>
</dbReference>
<feature type="non-terminal residue" evidence="1">
    <location>
        <position position="1"/>
    </location>
</feature>